<evidence type="ECO:0000259" key="5">
    <source>
        <dbReference type="Pfam" id="PF00149"/>
    </source>
</evidence>
<dbReference type="AlphaFoldDB" id="A0A345P3G9"/>
<evidence type="ECO:0000256" key="2">
    <source>
        <dbReference type="ARBA" id="ARBA00022801"/>
    </source>
</evidence>
<reference evidence="6 7" key="1">
    <citation type="submission" date="2018-07" db="EMBL/GenBank/DDBJ databases">
        <title>Genome sequencing of Moraxellaceae gen. HYN0046.</title>
        <authorList>
            <person name="Kim M."/>
            <person name="Yi H."/>
        </authorList>
    </citation>
    <scope>NUCLEOTIDE SEQUENCE [LARGE SCALE GENOMIC DNA]</scope>
    <source>
        <strain evidence="6 7">HYN0046</strain>
    </source>
</reference>
<dbReference type="InterPro" id="IPR029052">
    <property type="entry name" value="Metallo-depent_PP-like"/>
</dbReference>
<dbReference type="InterPro" id="IPR004843">
    <property type="entry name" value="Calcineurin-like_PHP"/>
</dbReference>
<feature type="domain" description="Calcineurin-like phosphoesterase" evidence="5">
    <location>
        <begin position="44"/>
        <end position="247"/>
    </location>
</feature>
<evidence type="ECO:0000256" key="3">
    <source>
        <dbReference type="ARBA" id="ARBA00023004"/>
    </source>
</evidence>
<keyword evidence="2 6" id="KW-0378">Hydrolase</keyword>
<protein>
    <submittedName>
        <fullName evidence="6">3',5'-cyclic-AMP phosphodiesterase</fullName>
        <ecNumber evidence="6">3.1.4.53</ecNumber>
    </submittedName>
</protein>
<comment type="similarity">
    <text evidence="4">Belongs to the cyclic nucleotide phosphodiesterase class-III family.</text>
</comment>
<dbReference type="PANTHER" id="PTHR42988">
    <property type="entry name" value="PHOSPHOHYDROLASE"/>
    <property type="match status" value="1"/>
</dbReference>
<dbReference type="EMBL" id="CP031222">
    <property type="protein sequence ID" value="AXI01828.1"/>
    <property type="molecule type" value="Genomic_DNA"/>
</dbReference>
<dbReference type="GO" id="GO:0046872">
    <property type="term" value="F:metal ion binding"/>
    <property type="evidence" value="ECO:0007669"/>
    <property type="project" value="UniProtKB-KW"/>
</dbReference>
<dbReference type="EC" id="3.1.4.53" evidence="6"/>
<keyword evidence="7" id="KW-1185">Reference proteome</keyword>
<evidence type="ECO:0000256" key="4">
    <source>
        <dbReference type="ARBA" id="ARBA00025742"/>
    </source>
</evidence>
<accession>A0A345P3G9</accession>
<dbReference type="GO" id="GO:0004115">
    <property type="term" value="F:3',5'-cyclic-AMP phosphodiesterase activity"/>
    <property type="evidence" value="ECO:0007669"/>
    <property type="project" value="UniProtKB-EC"/>
</dbReference>
<name>A0A345P3G9_9GAMM</name>
<dbReference type="Gene3D" id="3.60.21.10">
    <property type="match status" value="1"/>
</dbReference>
<proteinExistence type="inferred from homology"/>
<dbReference type="NCBIfam" id="NF008359">
    <property type="entry name" value="PRK11148.1"/>
    <property type="match status" value="1"/>
</dbReference>
<dbReference type="KEGG" id="mbah:HYN46_02410"/>
<sequence length="316" mass="35298">MKSEYLIVSPLIQLDWDTKKPIDGDTHLNAGVLSISTADPSKPIRVVQISDTHLFEDTSAKLLGMNTEDSFQAVISLIKKEQFQKEISSDHLNTRFSTDVELFLTTGDTAQSPAQATYKRFLDVMGTLNRPCVWLQGNHDLGELLKDSTDCSSINIVELGTHWVILMLNSAKDHEISGQFTTQELNWLKTTLARYPDRHVIIALHHHPISVSSTWLDESGLLNAQAFWAIVDDAPQVSLVIHGHVHQEFEAKRGSVQVLACPSTCIQFKPLSEAFTIDKLPPGYRWFNLYANGKIETGVSRLKKLPAGVDFNSQGY</sequence>
<evidence type="ECO:0000313" key="7">
    <source>
        <dbReference type="Proteomes" id="UP000253940"/>
    </source>
</evidence>
<gene>
    <name evidence="6" type="ORF">HYN46_02410</name>
</gene>
<dbReference type="Pfam" id="PF00149">
    <property type="entry name" value="Metallophos"/>
    <property type="match status" value="1"/>
</dbReference>
<dbReference type="CDD" id="cd07402">
    <property type="entry name" value="MPP_GpdQ"/>
    <property type="match status" value="1"/>
</dbReference>
<evidence type="ECO:0000313" key="6">
    <source>
        <dbReference type="EMBL" id="AXI01828.1"/>
    </source>
</evidence>
<dbReference type="InterPro" id="IPR026575">
    <property type="entry name" value="GpdQ/CpdA-like"/>
</dbReference>
<evidence type="ECO:0000256" key="1">
    <source>
        <dbReference type="ARBA" id="ARBA00022723"/>
    </source>
</evidence>
<dbReference type="SUPFAM" id="SSF56300">
    <property type="entry name" value="Metallo-dependent phosphatases"/>
    <property type="match status" value="1"/>
</dbReference>
<dbReference type="OrthoDB" id="9784378at2"/>
<keyword evidence="1" id="KW-0479">Metal-binding</keyword>
<keyword evidence="3" id="KW-0408">Iron</keyword>
<dbReference type="Proteomes" id="UP000253940">
    <property type="component" value="Chromosome"/>
</dbReference>
<organism evidence="6 7">
    <name type="scientific">Aquirhabdus parva</name>
    <dbReference type="NCBI Taxonomy" id="2283318"/>
    <lineage>
        <taxon>Bacteria</taxon>
        <taxon>Pseudomonadati</taxon>
        <taxon>Pseudomonadota</taxon>
        <taxon>Gammaproteobacteria</taxon>
        <taxon>Moraxellales</taxon>
        <taxon>Moraxellaceae</taxon>
        <taxon>Aquirhabdus</taxon>
    </lineage>
</organism>
<dbReference type="PANTHER" id="PTHR42988:SF2">
    <property type="entry name" value="CYCLIC NUCLEOTIDE PHOSPHODIESTERASE CBUA0032-RELATED"/>
    <property type="match status" value="1"/>
</dbReference>
<dbReference type="InterPro" id="IPR050884">
    <property type="entry name" value="CNP_phosphodiesterase-III"/>
</dbReference>